<geneLocation type="mitochondrion" evidence="2"/>
<dbReference type="AlphaFoldDB" id="A0A101M3H9"/>
<keyword evidence="1" id="KW-0472">Membrane</keyword>
<dbReference type="EMBL" id="LKAM01000001">
    <property type="protein sequence ID" value="KUM50404.1"/>
    <property type="molecule type" value="Genomic_DNA"/>
</dbReference>
<organism evidence="2">
    <name type="scientific">Picea glauca</name>
    <name type="common">White spruce</name>
    <name type="synonym">Pinus glauca</name>
    <dbReference type="NCBI Taxonomy" id="3330"/>
    <lineage>
        <taxon>Eukaryota</taxon>
        <taxon>Viridiplantae</taxon>
        <taxon>Streptophyta</taxon>
        <taxon>Embryophyta</taxon>
        <taxon>Tracheophyta</taxon>
        <taxon>Spermatophyta</taxon>
        <taxon>Pinopsida</taxon>
        <taxon>Pinidae</taxon>
        <taxon>Conifers I</taxon>
        <taxon>Pinales</taxon>
        <taxon>Pinaceae</taxon>
        <taxon>Picea</taxon>
    </lineage>
</organism>
<evidence type="ECO:0000313" key="2">
    <source>
        <dbReference type="EMBL" id="KUM50404.1"/>
    </source>
</evidence>
<comment type="caution">
    <text evidence="2">The sequence shown here is derived from an EMBL/GenBank/DDBJ whole genome shotgun (WGS) entry which is preliminary data.</text>
</comment>
<keyword evidence="1" id="KW-0812">Transmembrane</keyword>
<reference evidence="2" key="1">
    <citation type="journal article" date="2015" name="Genome Biol. Evol.">
        <title>Organellar Genomes of White Spruce (Picea glauca): Assembly and Annotation.</title>
        <authorList>
            <person name="Jackman S.D."/>
            <person name="Warren R.L."/>
            <person name="Gibb E.A."/>
            <person name="Vandervalk B.P."/>
            <person name="Mohamadi H."/>
            <person name="Chu J."/>
            <person name="Raymond A."/>
            <person name="Pleasance S."/>
            <person name="Coope R."/>
            <person name="Wildung M.R."/>
            <person name="Ritland C.E."/>
            <person name="Bousquet J."/>
            <person name="Jones S.J."/>
            <person name="Bohlmann J."/>
            <person name="Birol I."/>
        </authorList>
    </citation>
    <scope>NUCLEOTIDE SEQUENCE [LARGE SCALE GENOMIC DNA]</scope>
    <source>
        <tissue evidence="2">Flushing bud</tissue>
    </source>
</reference>
<keyword evidence="2" id="KW-0496">Mitochondrion</keyword>
<name>A0A101M3H9_PICGL</name>
<gene>
    <name evidence="2" type="ORF">ABT39_MTgene247</name>
</gene>
<proteinExistence type="predicted"/>
<keyword evidence="1" id="KW-1133">Transmembrane helix</keyword>
<evidence type="ECO:0000256" key="1">
    <source>
        <dbReference type="SAM" id="Phobius"/>
    </source>
</evidence>
<protein>
    <submittedName>
        <fullName evidence="2">Uncharacterized protein</fullName>
    </submittedName>
</protein>
<accession>A0A101M3H9</accession>
<feature type="transmembrane region" description="Helical" evidence="1">
    <location>
        <begin position="64"/>
        <end position="85"/>
    </location>
</feature>
<sequence>MLRVDMFLDHEGLDLVLSILHMVLELDMYLEDIKQLSLVLVLVLMVQAKQLVQQLVLSKLLSLSLLMLNLLLQLTLFLPPMLLVIDP</sequence>